<evidence type="ECO:0008006" key="3">
    <source>
        <dbReference type="Google" id="ProtNLM"/>
    </source>
</evidence>
<evidence type="ECO:0000313" key="2">
    <source>
        <dbReference type="Proteomes" id="UP000008680"/>
    </source>
</evidence>
<evidence type="ECO:0000313" key="1">
    <source>
        <dbReference type="EMBL" id="ADC46635.1"/>
    </source>
</evidence>
<dbReference type="InterPro" id="IPR011990">
    <property type="entry name" value="TPR-like_helical_dom_sf"/>
</dbReference>
<dbReference type="PATRIC" id="fig|634498.28.peg.785"/>
<organism evidence="1 2">
    <name type="scientific">Methanobrevibacter ruminantium (strain ATCC 35063 / DSM 1093 / JCM 13430 / OCM 146 / M1)</name>
    <name type="common">Methanobacterium ruminantium</name>
    <dbReference type="NCBI Taxonomy" id="634498"/>
    <lineage>
        <taxon>Archaea</taxon>
        <taxon>Methanobacteriati</taxon>
        <taxon>Methanobacteriota</taxon>
        <taxon>Methanomada group</taxon>
        <taxon>Methanobacteria</taxon>
        <taxon>Methanobacteriales</taxon>
        <taxon>Methanobacteriaceae</taxon>
        <taxon>Methanobrevibacter</taxon>
    </lineage>
</organism>
<keyword evidence="2" id="KW-1185">Reference proteome</keyword>
<protein>
    <recommendedName>
        <fullName evidence="3">TPR repeat-containing protein</fullName>
    </recommendedName>
</protein>
<dbReference type="Gene3D" id="1.25.40.10">
    <property type="entry name" value="Tetratricopeptide repeat domain"/>
    <property type="match status" value="1"/>
</dbReference>
<accession>D3E274</accession>
<name>D3E274_METRM</name>
<dbReference type="AlphaFoldDB" id="D3E274"/>
<reference evidence="1 2" key="1">
    <citation type="journal article" date="2010" name="PLoS ONE">
        <title>The genome sequence of the rumen methanogen Methanobrevibacter ruminantium reveals new possibilities for controlling ruminant methane emissions.</title>
        <authorList>
            <person name="Leahy S.C."/>
            <person name="Kelly W.J."/>
            <person name="Altermann E."/>
            <person name="Ronimus R.S."/>
            <person name="Yeoman C.J."/>
            <person name="Pacheco D.M."/>
            <person name="Li D."/>
            <person name="Kong Z."/>
            <person name="McTavish S."/>
            <person name="Sang C."/>
            <person name="Lambie S.C."/>
            <person name="Janssen P.H."/>
            <person name="Dey D."/>
            <person name="Attwood G.T."/>
        </authorList>
    </citation>
    <scope>NUCLEOTIDE SEQUENCE [LARGE SCALE GENOMIC DNA]</scope>
    <source>
        <strain evidence="2">ATCC 35063 / DSM 1093 / JCM 13430 / OCM 146 / M1</strain>
    </source>
</reference>
<dbReference type="Proteomes" id="UP000008680">
    <property type="component" value="Chromosome"/>
</dbReference>
<gene>
    <name evidence="1" type="ordered locus">mru_0784</name>
</gene>
<proteinExistence type="predicted"/>
<dbReference type="KEGG" id="mru:mru_0784"/>
<dbReference type="HOGENOM" id="CLU_3302789_0_0_2"/>
<dbReference type="STRING" id="634498.mru_0784"/>
<sequence length="39" mass="4651">MSIDKLLLEIYELIESEDYEKSLELCNQILEFDENNKDA</sequence>
<dbReference type="EMBL" id="CP001719">
    <property type="protein sequence ID" value="ADC46635.1"/>
    <property type="molecule type" value="Genomic_DNA"/>
</dbReference>